<dbReference type="EMBL" id="SLXQ01000005">
    <property type="protein sequence ID" value="TCP52992.1"/>
    <property type="molecule type" value="Genomic_DNA"/>
</dbReference>
<accession>A0A4R2QSW0</accession>
<gene>
    <name evidence="1" type="ORF">EV191_10553</name>
</gene>
<protein>
    <submittedName>
        <fullName evidence="1">Uncharacterized protein</fullName>
    </submittedName>
</protein>
<dbReference type="AlphaFoldDB" id="A0A4R2QSW0"/>
<dbReference type="Proteomes" id="UP000294911">
    <property type="component" value="Unassembled WGS sequence"/>
</dbReference>
<name>A0A4R2QSW0_9PSEU</name>
<sequence length="62" mass="7251">MKYSDAPRCPDDQYAATLPEWAADRFVEASFGRLTKVTCTREAGYHVEDSRTRRNFHRSNIR</sequence>
<proteinExistence type="predicted"/>
<evidence type="ECO:0000313" key="1">
    <source>
        <dbReference type="EMBL" id="TCP52992.1"/>
    </source>
</evidence>
<evidence type="ECO:0000313" key="2">
    <source>
        <dbReference type="Proteomes" id="UP000294911"/>
    </source>
</evidence>
<reference evidence="1 2" key="1">
    <citation type="submission" date="2019-03" db="EMBL/GenBank/DDBJ databases">
        <title>Genomic Encyclopedia of Type Strains, Phase IV (KMG-IV): sequencing the most valuable type-strain genomes for metagenomic binning, comparative biology and taxonomic classification.</title>
        <authorList>
            <person name="Goeker M."/>
        </authorList>
    </citation>
    <scope>NUCLEOTIDE SEQUENCE [LARGE SCALE GENOMIC DNA]</scope>
    <source>
        <strain evidence="1 2">DSM 45765</strain>
    </source>
</reference>
<organism evidence="1 2">
    <name type="scientific">Tamaricihabitans halophyticus</name>
    <dbReference type="NCBI Taxonomy" id="1262583"/>
    <lineage>
        <taxon>Bacteria</taxon>
        <taxon>Bacillati</taxon>
        <taxon>Actinomycetota</taxon>
        <taxon>Actinomycetes</taxon>
        <taxon>Pseudonocardiales</taxon>
        <taxon>Pseudonocardiaceae</taxon>
        <taxon>Tamaricihabitans</taxon>
    </lineage>
</organism>
<comment type="caution">
    <text evidence="1">The sequence shown here is derived from an EMBL/GenBank/DDBJ whole genome shotgun (WGS) entry which is preliminary data.</text>
</comment>
<keyword evidence="2" id="KW-1185">Reference proteome</keyword>